<keyword evidence="4" id="KW-1185">Reference proteome</keyword>
<organism evidence="3 4">
    <name type="scientific">Rubrobacter marinus</name>
    <dbReference type="NCBI Taxonomy" id="2653852"/>
    <lineage>
        <taxon>Bacteria</taxon>
        <taxon>Bacillati</taxon>
        <taxon>Actinomycetota</taxon>
        <taxon>Rubrobacteria</taxon>
        <taxon>Rubrobacterales</taxon>
        <taxon>Rubrobacteraceae</taxon>
        <taxon>Rubrobacter</taxon>
    </lineage>
</organism>
<dbReference type="KEGG" id="rmar:GBA65_13565"/>
<dbReference type="Proteomes" id="UP000502706">
    <property type="component" value="Chromosome"/>
</dbReference>
<dbReference type="CDD" id="cd00063">
    <property type="entry name" value="FN3"/>
    <property type="match status" value="1"/>
</dbReference>
<evidence type="ECO:0000313" key="3">
    <source>
        <dbReference type="EMBL" id="QIN79369.1"/>
    </source>
</evidence>
<feature type="region of interest" description="Disordered" evidence="1">
    <location>
        <begin position="185"/>
        <end position="209"/>
    </location>
</feature>
<dbReference type="PROSITE" id="PS50853">
    <property type="entry name" value="FN3"/>
    <property type="match status" value="1"/>
</dbReference>
<dbReference type="AlphaFoldDB" id="A0A6G8PYR8"/>
<dbReference type="InterPro" id="IPR013783">
    <property type="entry name" value="Ig-like_fold"/>
</dbReference>
<evidence type="ECO:0000259" key="2">
    <source>
        <dbReference type="PROSITE" id="PS50853"/>
    </source>
</evidence>
<evidence type="ECO:0000256" key="1">
    <source>
        <dbReference type="SAM" id="MobiDB-lite"/>
    </source>
</evidence>
<gene>
    <name evidence="3" type="ORF">GBA65_13565</name>
</gene>
<feature type="region of interest" description="Disordered" evidence="1">
    <location>
        <begin position="448"/>
        <end position="506"/>
    </location>
</feature>
<reference evidence="3 4" key="1">
    <citation type="submission" date="2019-10" db="EMBL/GenBank/DDBJ databases">
        <title>Rubrobacter sp nov SCSIO 52915 isolated from a deep-sea sediment in the South China Sea.</title>
        <authorList>
            <person name="Chen R.W."/>
        </authorList>
    </citation>
    <scope>NUCLEOTIDE SEQUENCE [LARGE SCALE GENOMIC DNA]</scope>
    <source>
        <strain evidence="3 4">SCSIO 52915</strain>
    </source>
</reference>
<dbReference type="EMBL" id="CP045121">
    <property type="protein sequence ID" value="QIN79369.1"/>
    <property type="molecule type" value="Genomic_DNA"/>
</dbReference>
<feature type="domain" description="Fibronectin type-III" evidence="2">
    <location>
        <begin position="369"/>
        <end position="470"/>
    </location>
</feature>
<protein>
    <recommendedName>
        <fullName evidence="2">Fibronectin type-III domain-containing protein</fullName>
    </recommendedName>
</protein>
<proteinExistence type="predicted"/>
<dbReference type="Gene3D" id="2.60.40.10">
    <property type="entry name" value="Immunoglobulins"/>
    <property type="match status" value="1"/>
</dbReference>
<dbReference type="InterPro" id="IPR003961">
    <property type="entry name" value="FN3_dom"/>
</dbReference>
<dbReference type="NCBIfam" id="TIGR04275">
    <property type="entry name" value="beta_prop_Msarc"/>
    <property type="match status" value="4"/>
</dbReference>
<dbReference type="SUPFAM" id="SSF69304">
    <property type="entry name" value="Tricorn protease N-terminal domain"/>
    <property type="match status" value="2"/>
</dbReference>
<feature type="compositionally biased region" description="Pro residues" evidence="1">
    <location>
        <begin position="465"/>
        <end position="503"/>
    </location>
</feature>
<feature type="compositionally biased region" description="Low complexity" evidence="1">
    <location>
        <begin position="455"/>
        <end position="464"/>
    </location>
</feature>
<dbReference type="GO" id="GO:0005975">
    <property type="term" value="P:carbohydrate metabolic process"/>
    <property type="evidence" value="ECO:0007669"/>
    <property type="project" value="UniProtKB-ARBA"/>
</dbReference>
<sequence length="583" mass="61081">MVGGSPGGRDSGGERALFRTWPGAAGGLLLLALLVSLTALLRPADAVVPGKQFVVSDSGGDKTSPSLSGGLVVWDDKRNGNSDIYGKRLLPAGQTEFPVTAHPGNQRRPAVSGDFVVWEDDRNGDWDVYGKDLSLGPGAPEVPIVVARGDQRKPKISGKKLVWEDGRRSTANAYDLDVYYKDLATDPPDSQGREVSAPAGNQTNPAISGDTVVWEDDRNGRKTIYGKDLASAEAEFSVGAASAWQDMPAISGSLVVWRQEGANNHDIFGRDLMAEDLETGRVFQVTTNASDQWAPAVSGTVVVWSDGRNGDSDTYGKDVATGREFAVATGAGPQETPAVDGETVVWEDQRAGDANYGTWDIHGSNLDAAPAAPNGLSATAAANGVNLTWSPNITDADLAGYNVYRADAKNGTYTRLNAALLPASTASYLEKTALPVPGATYRYQVRAQDAAGNESAPAATSVSTPPTPAPPQTEPPTKPPVIPPAQPPAQPPVATPRPAPAPPQVVINTPKPVVSVGKIVRITVRGPASAARLTLTISRNGKVISRKVLPPNSRFAFKPTSAGKYTVKAGAGDAGRSKTFRAR</sequence>
<dbReference type="InterPro" id="IPR027618">
    <property type="entry name" value="Beta_prop_Msarc"/>
</dbReference>
<dbReference type="PANTHER" id="PTHR36842:SF1">
    <property type="entry name" value="PROTEIN TOLB"/>
    <property type="match status" value="1"/>
</dbReference>
<dbReference type="PANTHER" id="PTHR36842">
    <property type="entry name" value="PROTEIN TOLB HOMOLOG"/>
    <property type="match status" value="1"/>
</dbReference>
<accession>A0A6G8PYR8</accession>
<evidence type="ECO:0000313" key="4">
    <source>
        <dbReference type="Proteomes" id="UP000502706"/>
    </source>
</evidence>
<name>A0A6G8PYR8_9ACTN</name>